<dbReference type="PANTHER" id="PTHR30182">
    <property type="entry name" value="L-SERINE DEHYDRATASE"/>
    <property type="match status" value="1"/>
</dbReference>
<dbReference type="InterPro" id="IPR005130">
    <property type="entry name" value="Ser_deHydtase-like_asu"/>
</dbReference>
<keyword evidence="6" id="KW-0004">4Fe-4S</keyword>
<keyword evidence="8" id="KW-0408">Iron</keyword>
<keyword evidence="10 14" id="KW-0456">Lyase</keyword>
<dbReference type="Gene3D" id="3.30.1330.90">
    <property type="entry name" value="D-3-phosphoglycerate dehydrogenase, domain 3"/>
    <property type="match status" value="1"/>
</dbReference>
<dbReference type="SUPFAM" id="SSF143548">
    <property type="entry name" value="Serine metabolism enzymes domain"/>
    <property type="match status" value="1"/>
</dbReference>
<evidence type="ECO:0000256" key="12">
    <source>
        <dbReference type="ARBA" id="ARBA00049406"/>
    </source>
</evidence>
<dbReference type="GO" id="GO:0006094">
    <property type="term" value="P:gluconeogenesis"/>
    <property type="evidence" value="ECO:0007669"/>
    <property type="project" value="UniProtKB-KW"/>
</dbReference>
<evidence type="ECO:0000256" key="8">
    <source>
        <dbReference type="ARBA" id="ARBA00023004"/>
    </source>
</evidence>
<evidence type="ECO:0000256" key="9">
    <source>
        <dbReference type="ARBA" id="ARBA00023014"/>
    </source>
</evidence>
<dbReference type="GO" id="GO:0051539">
    <property type="term" value="F:4 iron, 4 sulfur cluster binding"/>
    <property type="evidence" value="ECO:0007669"/>
    <property type="project" value="UniProtKB-KW"/>
</dbReference>
<dbReference type="PANTHER" id="PTHR30182:SF1">
    <property type="entry name" value="L-SERINE DEHYDRATASE 1"/>
    <property type="match status" value="1"/>
</dbReference>
<dbReference type="GO" id="GO:0046872">
    <property type="term" value="F:metal ion binding"/>
    <property type="evidence" value="ECO:0007669"/>
    <property type="project" value="UniProtKB-KW"/>
</dbReference>
<sequence>MKEYNTIFNHALAPITPGPSSSNTCGPVRIGLVCQQLLGEIPQKAVIEYYTKGAFPNTLYGMCSDIAFINGLLGKEQNAPGFTEAYENAKKAGMEVSFAEVDDLTVGGMETVRIRMTAHDGSQLTVIGESVGGGAFCTHFIDDCPLTIRGMNHELLIFLKKPDQEEAVRFSGKIKDQLSHINDCICVTGKEYSIVNIRSACPFGQQFLENLKYDPQVLRIRTIAPIHPIVADITRKPPFETPEGLIAYCEENHCSPAQAAVAYEMSLSGWDEKQTKDYGNMLLGIMRNSRKGGYDPGLSFKGIVSPKAARMHGRIGTGSMPSLGLLNEAIPASLGIMEHSNASGKIVCVPTGGSSGIVPGLLLSAAEQMGSSPDELYDALMCAGMIGVLMMVDGNEFAGGTHGCQAEVACGTAMAAAGLVQLMGGTAKEACDAASMSLQCFLGLICDPVAGLVQVPCLARNIAGVAVAAACAQSVCAGFDVVIPLQEMSRIMVRVGTDITRELGMCCSGCCLTPTGVRLTKEHDDAVRSASEKR</sequence>
<name>A0A9D2HJ98_9FIRM</name>
<proteinExistence type="inferred from homology"/>
<dbReference type="InterPro" id="IPR029009">
    <property type="entry name" value="ASB_dom_sf"/>
</dbReference>
<feature type="domain" description="Serine dehydratase-like alpha subunit" evidence="13">
    <location>
        <begin position="271"/>
        <end position="502"/>
    </location>
</feature>
<evidence type="ECO:0000256" key="1">
    <source>
        <dbReference type="ARBA" id="ARBA00001966"/>
    </source>
</evidence>
<evidence type="ECO:0000256" key="7">
    <source>
        <dbReference type="ARBA" id="ARBA00022723"/>
    </source>
</evidence>
<dbReference type="InterPro" id="IPR051318">
    <property type="entry name" value="Fe-S_L-Ser"/>
</dbReference>
<evidence type="ECO:0000256" key="4">
    <source>
        <dbReference type="ARBA" id="ARBA00012093"/>
    </source>
</evidence>
<organism evidence="14 15">
    <name type="scientific">Candidatus Lachnoclostridium stercoravium</name>
    <dbReference type="NCBI Taxonomy" id="2838633"/>
    <lineage>
        <taxon>Bacteria</taxon>
        <taxon>Bacillati</taxon>
        <taxon>Bacillota</taxon>
        <taxon>Clostridia</taxon>
        <taxon>Lachnospirales</taxon>
        <taxon>Lachnospiraceae</taxon>
    </lineage>
</organism>
<dbReference type="AlphaFoldDB" id="A0A9D2HJ98"/>
<evidence type="ECO:0000313" key="14">
    <source>
        <dbReference type="EMBL" id="HJA71519.1"/>
    </source>
</evidence>
<evidence type="ECO:0000256" key="6">
    <source>
        <dbReference type="ARBA" id="ARBA00022485"/>
    </source>
</evidence>
<evidence type="ECO:0000313" key="15">
    <source>
        <dbReference type="Proteomes" id="UP000823900"/>
    </source>
</evidence>
<evidence type="ECO:0000256" key="5">
    <source>
        <dbReference type="ARBA" id="ARBA00022432"/>
    </source>
</evidence>
<evidence type="ECO:0000259" key="13">
    <source>
        <dbReference type="Pfam" id="PF03313"/>
    </source>
</evidence>
<gene>
    <name evidence="14" type="ORF">IAA07_08095</name>
</gene>
<evidence type="ECO:0000256" key="2">
    <source>
        <dbReference type="ARBA" id="ARBA00004742"/>
    </source>
</evidence>
<evidence type="ECO:0000256" key="10">
    <source>
        <dbReference type="ARBA" id="ARBA00023239"/>
    </source>
</evidence>
<accession>A0A9D2HJ98</accession>
<keyword evidence="7" id="KW-0479">Metal-binding</keyword>
<reference evidence="14" key="2">
    <citation type="submission" date="2021-04" db="EMBL/GenBank/DDBJ databases">
        <authorList>
            <person name="Gilroy R."/>
        </authorList>
    </citation>
    <scope>NUCLEOTIDE SEQUENCE</scope>
    <source>
        <strain evidence="14">CHK178-16964</strain>
    </source>
</reference>
<comment type="caution">
    <text evidence="14">The sequence shown here is derived from an EMBL/GenBank/DDBJ whole genome shotgun (WGS) entry which is preliminary data.</text>
</comment>
<dbReference type="EMBL" id="DWZA01000071">
    <property type="protein sequence ID" value="HJA71519.1"/>
    <property type="molecule type" value="Genomic_DNA"/>
</dbReference>
<comment type="pathway">
    <text evidence="2">Carbohydrate biosynthesis; gluconeogenesis.</text>
</comment>
<dbReference type="Pfam" id="PF03313">
    <property type="entry name" value="SDH_alpha"/>
    <property type="match status" value="1"/>
</dbReference>
<comment type="similarity">
    <text evidence="3">Belongs to the iron-sulfur dependent L-serine dehydratase family.</text>
</comment>
<protein>
    <recommendedName>
        <fullName evidence="4">L-serine ammonia-lyase</fullName>
        <ecNumber evidence="4">4.3.1.17</ecNumber>
    </recommendedName>
    <alternativeName>
        <fullName evidence="11">L-serine deaminase</fullName>
    </alternativeName>
</protein>
<dbReference type="Proteomes" id="UP000823900">
    <property type="component" value="Unassembled WGS sequence"/>
</dbReference>
<dbReference type="EC" id="4.3.1.17" evidence="4"/>
<reference evidence="14" key="1">
    <citation type="journal article" date="2021" name="PeerJ">
        <title>Extensive microbial diversity within the chicken gut microbiome revealed by metagenomics and culture.</title>
        <authorList>
            <person name="Gilroy R."/>
            <person name="Ravi A."/>
            <person name="Getino M."/>
            <person name="Pursley I."/>
            <person name="Horton D.L."/>
            <person name="Alikhan N.F."/>
            <person name="Baker D."/>
            <person name="Gharbi K."/>
            <person name="Hall N."/>
            <person name="Watson M."/>
            <person name="Adriaenssens E.M."/>
            <person name="Foster-Nyarko E."/>
            <person name="Jarju S."/>
            <person name="Secka A."/>
            <person name="Antonio M."/>
            <person name="Oren A."/>
            <person name="Chaudhuri R.R."/>
            <person name="La Ragione R."/>
            <person name="Hildebrand F."/>
            <person name="Pallen M.J."/>
        </authorList>
    </citation>
    <scope>NUCLEOTIDE SEQUENCE</scope>
    <source>
        <strain evidence="14">CHK178-16964</strain>
    </source>
</reference>
<evidence type="ECO:0000256" key="11">
    <source>
        <dbReference type="ARBA" id="ARBA00041766"/>
    </source>
</evidence>
<keyword evidence="5" id="KW-0312">Gluconeogenesis</keyword>
<evidence type="ECO:0000256" key="3">
    <source>
        <dbReference type="ARBA" id="ARBA00008636"/>
    </source>
</evidence>
<comment type="cofactor">
    <cofactor evidence="1">
        <name>[4Fe-4S] cluster</name>
        <dbReference type="ChEBI" id="CHEBI:49883"/>
    </cofactor>
</comment>
<dbReference type="GO" id="GO:0003941">
    <property type="term" value="F:L-serine ammonia-lyase activity"/>
    <property type="evidence" value="ECO:0007669"/>
    <property type="project" value="UniProtKB-EC"/>
</dbReference>
<comment type="catalytic activity">
    <reaction evidence="12">
        <text>L-serine = pyruvate + NH4(+)</text>
        <dbReference type="Rhea" id="RHEA:19169"/>
        <dbReference type="ChEBI" id="CHEBI:15361"/>
        <dbReference type="ChEBI" id="CHEBI:28938"/>
        <dbReference type="ChEBI" id="CHEBI:33384"/>
        <dbReference type="EC" id="4.3.1.17"/>
    </reaction>
</comment>
<keyword evidence="9" id="KW-0411">Iron-sulfur</keyword>